<name>A0A2N5Y7V6_9GAMM</name>
<comment type="similarity">
    <text evidence="8">Belongs to the high-potential iron-sulfur protein (HiPIP) family.</text>
</comment>
<dbReference type="EMBL" id="PKLZ01000001">
    <property type="protein sequence ID" value="PLW84465.1"/>
    <property type="molecule type" value="Genomic_DNA"/>
</dbReference>
<evidence type="ECO:0000256" key="6">
    <source>
        <dbReference type="ARBA" id="ARBA00023004"/>
    </source>
</evidence>
<dbReference type="GO" id="GO:0019646">
    <property type="term" value="P:aerobic electron transport chain"/>
    <property type="evidence" value="ECO:0007669"/>
    <property type="project" value="InterPro"/>
</dbReference>
<dbReference type="OrthoDB" id="5298540at2"/>
<evidence type="ECO:0000256" key="5">
    <source>
        <dbReference type="ARBA" id="ARBA00022982"/>
    </source>
</evidence>
<reference evidence="12" key="1">
    <citation type="submission" date="2017-11" db="EMBL/GenBank/DDBJ databases">
        <title>The draft genome sequence of Chromatocurvus sp. F02.</title>
        <authorList>
            <person name="Du Z.-J."/>
            <person name="Chang Y.-Q."/>
        </authorList>
    </citation>
    <scope>NUCLEOTIDE SEQUENCE [LARGE SCALE GENOMIC DNA]</scope>
    <source>
        <strain evidence="12">F02</strain>
    </source>
</reference>
<dbReference type="InterPro" id="IPR000170">
    <property type="entry name" value="High_potential_FeS_prot"/>
</dbReference>
<keyword evidence="6 8" id="KW-0408">Iron</keyword>
<dbReference type="GO" id="GO:0009055">
    <property type="term" value="F:electron transfer activity"/>
    <property type="evidence" value="ECO:0007669"/>
    <property type="project" value="InterPro"/>
</dbReference>
<evidence type="ECO:0000256" key="8">
    <source>
        <dbReference type="RuleBase" id="RU000620"/>
    </source>
</evidence>
<sequence length="114" mass="12084">MEPDQSTGEQPTESSAADADADAADAQAGSQDASANETQPKLSEDSPQAKRLAYVHDADDVIASEQPRYEEGQQCTNCQLYQGTPDDEWAGCPLFAGKLVKGTGWCNAYAPRSG</sequence>
<dbReference type="GO" id="GO:0051539">
    <property type="term" value="F:4 iron, 4 sulfur cluster binding"/>
    <property type="evidence" value="ECO:0007669"/>
    <property type="project" value="UniProtKB-KW"/>
</dbReference>
<keyword evidence="7 8" id="KW-0411">Iron-sulfur</keyword>
<gene>
    <name evidence="11" type="ORF">CWI75_02430</name>
</gene>
<feature type="compositionally biased region" description="Polar residues" evidence="9">
    <location>
        <begin position="1"/>
        <end position="13"/>
    </location>
</feature>
<evidence type="ECO:0000259" key="10">
    <source>
        <dbReference type="PROSITE" id="PS51373"/>
    </source>
</evidence>
<proteinExistence type="inferred from homology"/>
<evidence type="ECO:0000256" key="3">
    <source>
        <dbReference type="ARBA" id="ARBA00022485"/>
    </source>
</evidence>
<protein>
    <recommendedName>
        <fullName evidence="8">High-potential iron-sulfur protein</fullName>
        <shortName evidence="8">HiPIP</shortName>
    </recommendedName>
</protein>
<comment type="function">
    <text evidence="1 8">Specific class of high-redox-potential 4Fe-4S ferredoxins. Functions in anaerobic electron transport in most purple and in some other photosynthetic bacteria and in at least one genus (Paracoccus) of halophilic, denitrifying bacteria.</text>
</comment>
<dbReference type="GO" id="GO:0046872">
    <property type="term" value="F:metal ion binding"/>
    <property type="evidence" value="ECO:0007669"/>
    <property type="project" value="UniProtKB-KW"/>
</dbReference>
<keyword evidence="2 8" id="KW-0813">Transport</keyword>
<evidence type="ECO:0000256" key="7">
    <source>
        <dbReference type="ARBA" id="ARBA00023014"/>
    </source>
</evidence>
<evidence type="ECO:0000313" key="12">
    <source>
        <dbReference type="Proteomes" id="UP000234845"/>
    </source>
</evidence>
<dbReference type="SUPFAM" id="SSF57652">
    <property type="entry name" value="HIPIP (high potential iron protein)"/>
    <property type="match status" value="1"/>
</dbReference>
<dbReference type="Proteomes" id="UP000234845">
    <property type="component" value="Unassembled WGS sequence"/>
</dbReference>
<dbReference type="Pfam" id="PF01355">
    <property type="entry name" value="HIPIP"/>
    <property type="match status" value="1"/>
</dbReference>
<comment type="caution">
    <text evidence="11">The sequence shown here is derived from an EMBL/GenBank/DDBJ whole genome shotgun (WGS) entry which is preliminary data.</text>
</comment>
<dbReference type="Gene3D" id="4.10.490.10">
    <property type="entry name" value="High potential iron-sulphur protein"/>
    <property type="match status" value="1"/>
</dbReference>
<accession>A0A2N5Y7V6</accession>
<organism evidence="11 12">
    <name type="scientific">Kineobactrum sediminis</name>
    <dbReference type="NCBI Taxonomy" id="1905677"/>
    <lineage>
        <taxon>Bacteria</taxon>
        <taxon>Pseudomonadati</taxon>
        <taxon>Pseudomonadota</taxon>
        <taxon>Gammaproteobacteria</taxon>
        <taxon>Cellvibrionales</taxon>
        <taxon>Halieaceae</taxon>
        <taxon>Kineobactrum</taxon>
    </lineage>
</organism>
<keyword evidence="5 8" id="KW-0249">Electron transport</keyword>
<keyword evidence="4 8" id="KW-0479">Metal-binding</keyword>
<dbReference type="InterPro" id="IPR036369">
    <property type="entry name" value="HIPIP_sf"/>
</dbReference>
<evidence type="ECO:0000256" key="2">
    <source>
        <dbReference type="ARBA" id="ARBA00022448"/>
    </source>
</evidence>
<feature type="domain" description="High potential iron-sulfur proteins family profile" evidence="10">
    <location>
        <begin position="36"/>
        <end position="114"/>
    </location>
</feature>
<evidence type="ECO:0000313" key="11">
    <source>
        <dbReference type="EMBL" id="PLW84465.1"/>
    </source>
</evidence>
<dbReference type="AlphaFoldDB" id="A0A2N5Y7V6"/>
<feature type="compositionally biased region" description="Basic and acidic residues" evidence="9">
    <location>
        <begin position="42"/>
        <end position="56"/>
    </location>
</feature>
<keyword evidence="3 8" id="KW-0004">4Fe-4S</keyword>
<dbReference type="PROSITE" id="PS51373">
    <property type="entry name" value="HIPIP"/>
    <property type="match status" value="1"/>
</dbReference>
<evidence type="ECO:0000256" key="4">
    <source>
        <dbReference type="ARBA" id="ARBA00022723"/>
    </source>
</evidence>
<feature type="compositionally biased region" description="Low complexity" evidence="9">
    <location>
        <begin position="14"/>
        <end position="35"/>
    </location>
</feature>
<feature type="region of interest" description="Disordered" evidence="9">
    <location>
        <begin position="1"/>
        <end position="56"/>
    </location>
</feature>
<keyword evidence="12" id="KW-1185">Reference proteome</keyword>
<evidence type="ECO:0000256" key="9">
    <source>
        <dbReference type="SAM" id="MobiDB-lite"/>
    </source>
</evidence>
<evidence type="ECO:0000256" key="1">
    <source>
        <dbReference type="ARBA" id="ARBA00002137"/>
    </source>
</evidence>
<comment type="subunit">
    <text evidence="8">Homodimer.</text>
</comment>